<sequence>MATSMEGKARDASPRGKPDRRGNRQTRVTDNPKIDAIKGNIGNYLMFPEKGLRQPVIIDEALLESEELHPTSTKVRMNQGEDPVAAARVESMLRDLHSLPLRS</sequence>
<accession>A0AAV7UQ61</accession>
<feature type="compositionally biased region" description="Basic and acidic residues" evidence="1">
    <location>
        <begin position="7"/>
        <end position="22"/>
    </location>
</feature>
<dbReference type="AlphaFoldDB" id="A0AAV7UQ61"/>
<keyword evidence="3" id="KW-1185">Reference proteome</keyword>
<gene>
    <name evidence="2" type="ORF">NDU88_007133</name>
</gene>
<evidence type="ECO:0000256" key="1">
    <source>
        <dbReference type="SAM" id="MobiDB-lite"/>
    </source>
</evidence>
<proteinExistence type="predicted"/>
<organism evidence="2 3">
    <name type="scientific">Pleurodeles waltl</name>
    <name type="common">Iberian ribbed newt</name>
    <dbReference type="NCBI Taxonomy" id="8319"/>
    <lineage>
        <taxon>Eukaryota</taxon>
        <taxon>Metazoa</taxon>
        <taxon>Chordata</taxon>
        <taxon>Craniata</taxon>
        <taxon>Vertebrata</taxon>
        <taxon>Euteleostomi</taxon>
        <taxon>Amphibia</taxon>
        <taxon>Batrachia</taxon>
        <taxon>Caudata</taxon>
        <taxon>Salamandroidea</taxon>
        <taxon>Salamandridae</taxon>
        <taxon>Pleurodelinae</taxon>
        <taxon>Pleurodeles</taxon>
    </lineage>
</organism>
<dbReference type="EMBL" id="JANPWB010000005">
    <property type="protein sequence ID" value="KAJ1190395.1"/>
    <property type="molecule type" value="Genomic_DNA"/>
</dbReference>
<protein>
    <submittedName>
        <fullName evidence="2">Uncharacterized protein</fullName>
    </submittedName>
</protein>
<comment type="caution">
    <text evidence="2">The sequence shown here is derived from an EMBL/GenBank/DDBJ whole genome shotgun (WGS) entry which is preliminary data.</text>
</comment>
<reference evidence="2" key="1">
    <citation type="journal article" date="2022" name="bioRxiv">
        <title>Sequencing and chromosome-scale assembly of the giantPleurodeles waltlgenome.</title>
        <authorList>
            <person name="Brown T."/>
            <person name="Elewa A."/>
            <person name="Iarovenko S."/>
            <person name="Subramanian E."/>
            <person name="Araus A.J."/>
            <person name="Petzold A."/>
            <person name="Susuki M."/>
            <person name="Suzuki K.-i.T."/>
            <person name="Hayashi T."/>
            <person name="Toyoda A."/>
            <person name="Oliveira C."/>
            <person name="Osipova E."/>
            <person name="Leigh N.D."/>
            <person name="Simon A."/>
            <person name="Yun M.H."/>
        </authorList>
    </citation>
    <scope>NUCLEOTIDE SEQUENCE</scope>
    <source>
        <strain evidence="2">20211129_DDA</strain>
        <tissue evidence="2">Liver</tissue>
    </source>
</reference>
<dbReference type="Proteomes" id="UP001066276">
    <property type="component" value="Chromosome 3_1"/>
</dbReference>
<evidence type="ECO:0000313" key="2">
    <source>
        <dbReference type="EMBL" id="KAJ1190395.1"/>
    </source>
</evidence>
<feature type="region of interest" description="Disordered" evidence="1">
    <location>
        <begin position="1"/>
        <end position="31"/>
    </location>
</feature>
<name>A0AAV7UQ61_PLEWA</name>
<evidence type="ECO:0000313" key="3">
    <source>
        <dbReference type="Proteomes" id="UP001066276"/>
    </source>
</evidence>